<keyword evidence="1" id="KW-0863">Zinc-finger</keyword>
<dbReference type="Proteomes" id="UP000504634">
    <property type="component" value="Unplaced"/>
</dbReference>
<feature type="binding site" evidence="1">
    <location>
        <position position="6"/>
    </location>
    <ligand>
        <name>Zn(2+)</name>
        <dbReference type="ChEBI" id="CHEBI:29105"/>
    </ligand>
</feature>
<evidence type="ECO:0000259" key="3">
    <source>
        <dbReference type="PROSITE" id="PS51915"/>
    </source>
</evidence>
<evidence type="ECO:0000256" key="1">
    <source>
        <dbReference type="PROSITE-ProRule" id="PRU01263"/>
    </source>
</evidence>
<dbReference type="GeneID" id="115621356"/>
<dbReference type="InterPro" id="IPR012934">
    <property type="entry name" value="Znf_AD"/>
</dbReference>
<dbReference type="SMART" id="SM00868">
    <property type="entry name" value="zf-AD"/>
    <property type="match status" value="1"/>
</dbReference>
<sequence>MMLTVCRLCLADDANFAIFTSTIPLRIITCAALEVQPDDGLPQAICATCRVRLEECYYFRKRCHAVDRRLRRIKRLGKSGLLEGTADEDDAVLELDAVPCTPTACTESAANWRTEAAQLIRSEIEAYKKELLVICKQKVREEIEQEVRNEVEEFVMAEASRQCRLNVLDDLSYELERFLSRKRNEVFQNGGQQYSEGFISDSETHELESTSTMVGDCYVGNDEADQDSSVELLDDGLDPKVKSQENVVGDTPHSKDSTSTQPNAGTSQVVPMVVINMEDNQMRYLREDFSSATFLTSKSSPKSPLKNKDRKKRGKFKSPIRRPTHQKIRERVCRKHSCAWNSYKTTQRHTSLGEEPWKNCIRCRLRGSNPQADPVPE</sequence>
<dbReference type="SUPFAM" id="SSF57716">
    <property type="entry name" value="Glucocorticoid receptor-like (DNA-binding domain)"/>
    <property type="match status" value="1"/>
</dbReference>
<reference evidence="5" key="1">
    <citation type="submission" date="2025-08" db="UniProtKB">
        <authorList>
            <consortium name="RefSeq"/>
        </authorList>
    </citation>
    <scope>IDENTIFICATION</scope>
    <source>
        <strain evidence="5">11010-0011.00</strain>
        <tissue evidence="5">Whole body</tissue>
    </source>
</reference>
<feature type="binding site" evidence="1">
    <location>
        <position position="46"/>
    </location>
    <ligand>
        <name>Zn(2+)</name>
        <dbReference type="ChEBI" id="CHEBI:29105"/>
    </ligand>
</feature>
<dbReference type="GO" id="GO:0008270">
    <property type="term" value="F:zinc ion binding"/>
    <property type="evidence" value="ECO:0007669"/>
    <property type="project" value="UniProtKB-UniRule"/>
</dbReference>
<evidence type="ECO:0000313" key="4">
    <source>
        <dbReference type="Proteomes" id="UP000504634"/>
    </source>
</evidence>
<feature type="region of interest" description="Disordered" evidence="2">
    <location>
        <begin position="295"/>
        <end position="328"/>
    </location>
</feature>
<dbReference type="Gene3D" id="3.40.1800.20">
    <property type="match status" value="1"/>
</dbReference>
<gene>
    <name evidence="5" type="primary">LOC115621356</name>
</gene>
<name>A0A6J2T6U6_DROLE</name>
<accession>A0A6J2T6U6</accession>
<feature type="domain" description="ZAD" evidence="3">
    <location>
        <begin position="4"/>
        <end position="73"/>
    </location>
</feature>
<proteinExistence type="predicted"/>
<dbReference type="Pfam" id="PF07776">
    <property type="entry name" value="zf-AD"/>
    <property type="match status" value="1"/>
</dbReference>
<evidence type="ECO:0000256" key="2">
    <source>
        <dbReference type="SAM" id="MobiDB-lite"/>
    </source>
</evidence>
<dbReference type="OrthoDB" id="7764603at2759"/>
<keyword evidence="1" id="KW-0479">Metal-binding</keyword>
<feature type="compositionally biased region" description="Polar residues" evidence="2">
    <location>
        <begin position="257"/>
        <end position="267"/>
    </location>
</feature>
<feature type="binding site" evidence="1">
    <location>
        <position position="49"/>
    </location>
    <ligand>
        <name>Zn(2+)</name>
        <dbReference type="ChEBI" id="CHEBI:29105"/>
    </ligand>
</feature>
<organism evidence="4 5">
    <name type="scientific">Drosophila lebanonensis</name>
    <name type="common">Fruit fly</name>
    <name type="synonym">Scaptodrosophila lebanonensis</name>
    <dbReference type="NCBI Taxonomy" id="7225"/>
    <lineage>
        <taxon>Eukaryota</taxon>
        <taxon>Metazoa</taxon>
        <taxon>Ecdysozoa</taxon>
        <taxon>Arthropoda</taxon>
        <taxon>Hexapoda</taxon>
        <taxon>Insecta</taxon>
        <taxon>Pterygota</taxon>
        <taxon>Neoptera</taxon>
        <taxon>Endopterygota</taxon>
        <taxon>Diptera</taxon>
        <taxon>Brachycera</taxon>
        <taxon>Muscomorpha</taxon>
        <taxon>Ephydroidea</taxon>
        <taxon>Drosophilidae</taxon>
        <taxon>Scaptodrosophila</taxon>
    </lineage>
</organism>
<dbReference type="GO" id="GO:0005634">
    <property type="term" value="C:nucleus"/>
    <property type="evidence" value="ECO:0007669"/>
    <property type="project" value="InterPro"/>
</dbReference>
<keyword evidence="4" id="KW-1185">Reference proteome</keyword>
<feature type="region of interest" description="Disordered" evidence="2">
    <location>
        <begin position="234"/>
        <end position="267"/>
    </location>
</feature>
<protein>
    <submittedName>
        <fullName evidence="5">Uncharacterized protein LOC115621356</fullName>
    </submittedName>
</protein>
<evidence type="ECO:0000313" key="5">
    <source>
        <dbReference type="RefSeq" id="XP_030370838.1"/>
    </source>
</evidence>
<feature type="binding site" evidence="1">
    <location>
        <position position="9"/>
    </location>
    <ligand>
        <name>Zn(2+)</name>
        <dbReference type="ChEBI" id="CHEBI:29105"/>
    </ligand>
</feature>
<dbReference type="PROSITE" id="PS51915">
    <property type="entry name" value="ZAD"/>
    <property type="match status" value="1"/>
</dbReference>
<keyword evidence="1" id="KW-0862">Zinc</keyword>
<feature type="compositionally biased region" description="Basic residues" evidence="2">
    <location>
        <begin position="308"/>
        <end position="328"/>
    </location>
</feature>
<dbReference type="RefSeq" id="XP_030370838.1">
    <property type="nucleotide sequence ID" value="XM_030514978.1"/>
</dbReference>
<dbReference type="AlphaFoldDB" id="A0A6J2T6U6"/>